<evidence type="ECO:0000313" key="7">
    <source>
        <dbReference type="EMBL" id="KYG64808.1"/>
    </source>
</evidence>
<feature type="domain" description="Methyl-accepting transducer" evidence="6">
    <location>
        <begin position="231"/>
        <end position="460"/>
    </location>
</feature>
<keyword evidence="5" id="KW-1133">Transmembrane helix</keyword>
<dbReference type="InterPro" id="IPR004089">
    <property type="entry name" value="MCPsignal_dom"/>
</dbReference>
<dbReference type="SUPFAM" id="SSF58104">
    <property type="entry name" value="Methyl-accepting chemotaxis protein (MCP) signaling domain"/>
    <property type="match status" value="1"/>
</dbReference>
<organism evidence="7 8">
    <name type="scientific">Bdellovibrio bacteriovorus</name>
    <dbReference type="NCBI Taxonomy" id="959"/>
    <lineage>
        <taxon>Bacteria</taxon>
        <taxon>Pseudomonadati</taxon>
        <taxon>Bdellovibrionota</taxon>
        <taxon>Bdellovibrionia</taxon>
        <taxon>Bdellovibrionales</taxon>
        <taxon>Pseudobdellovibrionaceae</taxon>
        <taxon>Bdellovibrio</taxon>
    </lineage>
</organism>
<dbReference type="InterPro" id="IPR024478">
    <property type="entry name" value="HlyB_4HB_MCP"/>
</dbReference>
<dbReference type="GO" id="GO:0006935">
    <property type="term" value="P:chemotaxis"/>
    <property type="evidence" value="ECO:0007669"/>
    <property type="project" value="InterPro"/>
</dbReference>
<dbReference type="PANTHER" id="PTHR43531">
    <property type="entry name" value="PROTEIN ICFG"/>
    <property type="match status" value="1"/>
</dbReference>
<comment type="similarity">
    <text evidence="2">Belongs to the methyl-accepting chemotaxis (MCP) protein family.</text>
</comment>
<evidence type="ECO:0000256" key="5">
    <source>
        <dbReference type="SAM" id="Phobius"/>
    </source>
</evidence>
<feature type="transmembrane region" description="Helical" evidence="5">
    <location>
        <begin position="194"/>
        <end position="214"/>
    </location>
</feature>
<name>A0A150WLK0_BDEBC</name>
<sequence length="486" mass="51723">MNVGLSLKTKLLILCMFLTLVVVGVGVIGYMGIQTLSKDTVKIAKQSLPSIRLSDEMFLNYRRVRITLRTLGLPGLSKTDADHAVADAKDAIEQYEAKAAAYAAKEMSKEEAELYKRVTEAWSNFKKVGGEVLELYAKATPESHEQMIEIFKTTCPTMAHEYTAAIEGLVTYHQNNADHWTTEAINDANRTNQITLIIIVLGAFLGMGAGSVFANQISKIIIKIASKIQNGAENVAAASRQISESAATLSTATSQQAASVEETSATMEELTSMVTLNSNNAKEATRLAQDTQNIAVQGEIEIKHLVASIQEIAADSKKIEEITSVIDDIAFQTNLLALNAAVEAARAGEQGKGFAVVADAVRTLAQRSGVAAKDISTLIHTSVAKIEAGSAKASQSGVVLTNIVQAVKKVTDLNGEISNASQEQANGIAQISTAVNQLDHVTQENSAAATEAASSSEQLDLQAQNLREGVANLHQIITGSPLKESA</sequence>
<dbReference type="Pfam" id="PF00015">
    <property type="entry name" value="MCPsignal"/>
    <property type="match status" value="1"/>
</dbReference>
<dbReference type="Pfam" id="PF12729">
    <property type="entry name" value="4HB_MCP_1"/>
    <property type="match status" value="1"/>
</dbReference>
<keyword evidence="4" id="KW-0175">Coiled coil</keyword>
<dbReference type="SMART" id="SM00283">
    <property type="entry name" value="MA"/>
    <property type="match status" value="1"/>
</dbReference>
<dbReference type="Gene3D" id="1.10.287.950">
    <property type="entry name" value="Methyl-accepting chemotaxis protein"/>
    <property type="match status" value="1"/>
</dbReference>
<proteinExistence type="inferred from homology"/>
<keyword evidence="8" id="KW-1185">Reference proteome</keyword>
<accession>A0A150WLK0</accession>
<dbReference type="Proteomes" id="UP000075320">
    <property type="component" value="Unassembled WGS sequence"/>
</dbReference>
<dbReference type="GO" id="GO:0005886">
    <property type="term" value="C:plasma membrane"/>
    <property type="evidence" value="ECO:0007669"/>
    <property type="project" value="TreeGrafter"/>
</dbReference>
<keyword evidence="1" id="KW-0488">Methylation</keyword>
<evidence type="ECO:0000259" key="6">
    <source>
        <dbReference type="PROSITE" id="PS50111"/>
    </source>
</evidence>
<protein>
    <recommendedName>
        <fullName evidence="6">Methyl-accepting transducer domain-containing protein</fullName>
    </recommendedName>
</protein>
<dbReference type="PANTHER" id="PTHR43531:SF14">
    <property type="entry name" value="METHYL-ACCEPTING CHEMOTAXIS PROTEIN I-RELATED"/>
    <property type="match status" value="1"/>
</dbReference>
<evidence type="ECO:0000256" key="3">
    <source>
        <dbReference type="PROSITE-ProRule" id="PRU00284"/>
    </source>
</evidence>
<feature type="coiled-coil region" evidence="4">
    <location>
        <begin position="78"/>
        <end position="105"/>
    </location>
</feature>
<dbReference type="GO" id="GO:0004888">
    <property type="term" value="F:transmembrane signaling receptor activity"/>
    <property type="evidence" value="ECO:0007669"/>
    <property type="project" value="InterPro"/>
</dbReference>
<dbReference type="EMBL" id="LUKE01000002">
    <property type="protein sequence ID" value="KYG64808.1"/>
    <property type="molecule type" value="Genomic_DNA"/>
</dbReference>
<dbReference type="GO" id="GO:0007165">
    <property type="term" value="P:signal transduction"/>
    <property type="evidence" value="ECO:0007669"/>
    <property type="project" value="UniProtKB-KW"/>
</dbReference>
<evidence type="ECO:0000313" key="8">
    <source>
        <dbReference type="Proteomes" id="UP000075320"/>
    </source>
</evidence>
<evidence type="ECO:0000256" key="4">
    <source>
        <dbReference type="SAM" id="Coils"/>
    </source>
</evidence>
<comment type="caution">
    <text evidence="7">The sequence shown here is derived from an EMBL/GenBank/DDBJ whole genome shotgun (WGS) entry which is preliminary data.</text>
</comment>
<dbReference type="OrthoDB" id="5289316at2"/>
<keyword evidence="5" id="KW-0472">Membrane</keyword>
<keyword evidence="5" id="KW-0812">Transmembrane</keyword>
<dbReference type="InterPro" id="IPR004090">
    <property type="entry name" value="Chemotax_Me-accpt_rcpt"/>
</dbReference>
<dbReference type="AlphaFoldDB" id="A0A150WLK0"/>
<dbReference type="PRINTS" id="PR00260">
    <property type="entry name" value="CHEMTRNSDUCR"/>
</dbReference>
<dbReference type="PROSITE" id="PS50111">
    <property type="entry name" value="CHEMOTAXIS_TRANSDUC_2"/>
    <property type="match status" value="1"/>
</dbReference>
<evidence type="ECO:0000256" key="1">
    <source>
        <dbReference type="ARBA" id="ARBA00022481"/>
    </source>
</evidence>
<reference evidence="7 8" key="1">
    <citation type="submission" date="2016-03" db="EMBL/GenBank/DDBJ databases">
        <authorList>
            <person name="Ploux O."/>
        </authorList>
    </citation>
    <scope>NUCLEOTIDE SEQUENCE [LARGE SCALE GENOMIC DNA]</scope>
    <source>
        <strain evidence="7 8">R0</strain>
    </source>
</reference>
<dbReference type="CDD" id="cd11386">
    <property type="entry name" value="MCP_signal"/>
    <property type="match status" value="1"/>
</dbReference>
<feature type="transmembrane region" description="Helical" evidence="5">
    <location>
        <begin position="12"/>
        <end position="33"/>
    </location>
</feature>
<gene>
    <name evidence="7" type="ORF">AZI86_11425</name>
</gene>
<dbReference type="RefSeq" id="WP_061835319.1">
    <property type="nucleotide sequence ID" value="NZ_LUKE01000002.1"/>
</dbReference>
<keyword evidence="3" id="KW-0807">Transducer</keyword>
<dbReference type="InterPro" id="IPR051310">
    <property type="entry name" value="MCP_chemotaxis"/>
</dbReference>
<evidence type="ECO:0000256" key="2">
    <source>
        <dbReference type="ARBA" id="ARBA00029447"/>
    </source>
</evidence>